<comment type="caution">
    <text evidence="5">The sequence shown here is derived from an EMBL/GenBank/DDBJ whole genome shotgun (WGS) entry which is preliminary data.</text>
</comment>
<dbReference type="EMBL" id="AZHB01000001">
    <property type="protein sequence ID" value="OAA73755.1"/>
    <property type="molecule type" value="Genomic_DNA"/>
</dbReference>
<gene>
    <name evidence="5" type="ORF">ISF_00656</name>
</gene>
<dbReference type="STRING" id="1081104.A0A168EFR2"/>
<dbReference type="PROSITE" id="PS50250">
    <property type="entry name" value="PCI"/>
    <property type="match status" value="1"/>
</dbReference>
<keyword evidence="2 5" id="KW-0647">Proteasome</keyword>
<sequence length="401" mass="45690">MNADTVPDFLAEQRDAAPEELQPLILDFESYWERKLWHQLTDALAQFFSDDGSAPQRLAFYRIFILKFADKINKLKLVDLALKAASQYNRERLEFLQSVVKKVDTEDSKDALVFASVAVAQVKLSLSELDEARKDLDAAERILDSLDSVEVIVHAAFYDANASYYQASNSAHYQVTSWYYEPLTSLQRKMDFANYYRTALLYLACIDLSTMSEDERHRRAYYLSVAALVSNSIYNFGELLLHPILDVLAQSEDDSWLRDLLFAYNRGDLAAYAALSDHIASNKLLSENSTHLKQKIYLAALTEAVFRRPPHDRAMSFATISQETKVRPDEIEHLIMKALSLGLLRGTIDQVNGVAQITWVQPKVLDMKQIGSMRQRLLDWDSSVNQLGNWIEKAGKDVWAA</sequence>
<dbReference type="InterPro" id="IPR036390">
    <property type="entry name" value="WH_DNA-bd_sf"/>
</dbReference>
<evidence type="ECO:0000313" key="5">
    <source>
        <dbReference type="EMBL" id="OAA73755.1"/>
    </source>
</evidence>
<dbReference type="GO" id="GO:0006511">
    <property type="term" value="P:ubiquitin-dependent protein catabolic process"/>
    <property type="evidence" value="ECO:0007669"/>
    <property type="project" value="TreeGrafter"/>
</dbReference>
<dbReference type="GO" id="GO:0005198">
    <property type="term" value="F:structural molecule activity"/>
    <property type="evidence" value="ECO:0007669"/>
    <property type="project" value="TreeGrafter"/>
</dbReference>
<organism evidence="5 6">
    <name type="scientific">Cordyceps fumosorosea (strain ARSEF 2679)</name>
    <name type="common">Isaria fumosorosea</name>
    <dbReference type="NCBI Taxonomy" id="1081104"/>
    <lineage>
        <taxon>Eukaryota</taxon>
        <taxon>Fungi</taxon>
        <taxon>Dikarya</taxon>
        <taxon>Ascomycota</taxon>
        <taxon>Pezizomycotina</taxon>
        <taxon>Sordariomycetes</taxon>
        <taxon>Hypocreomycetidae</taxon>
        <taxon>Hypocreales</taxon>
        <taxon>Cordycipitaceae</taxon>
        <taxon>Cordyceps</taxon>
    </lineage>
</organism>
<dbReference type="GO" id="GO:0005634">
    <property type="term" value="C:nucleus"/>
    <property type="evidence" value="ECO:0007669"/>
    <property type="project" value="TreeGrafter"/>
</dbReference>
<dbReference type="OrthoDB" id="1093at2759"/>
<feature type="coiled-coil region" evidence="3">
    <location>
        <begin position="122"/>
        <end position="149"/>
    </location>
</feature>
<dbReference type="AlphaFoldDB" id="A0A168EFR2"/>
<dbReference type="InterPro" id="IPR035298">
    <property type="entry name" value="PSMD13"/>
</dbReference>
<dbReference type="InterPro" id="IPR054179">
    <property type="entry name" value="PSD13_N"/>
</dbReference>
<keyword evidence="6" id="KW-1185">Reference proteome</keyword>
<dbReference type="Pfam" id="PF22037">
    <property type="entry name" value="PSD13_N"/>
    <property type="match status" value="1"/>
</dbReference>
<comment type="similarity">
    <text evidence="1">Belongs to the proteasome subunit S11 family.</text>
</comment>
<proteinExistence type="inferred from homology"/>
<feature type="domain" description="PCI" evidence="4">
    <location>
        <begin position="187"/>
        <end position="362"/>
    </location>
</feature>
<dbReference type="GO" id="GO:0008541">
    <property type="term" value="C:proteasome regulatory particle, lid subcomplex"/>
    <property type="evidence" value="ECO:0007669"/>
    <property type="project" value="TreeGrafter"/>
</dbReference>
<dbReference type="InterPro" id="IPR040798">
    <property type="entry name" value="Rpn9_C"/>
</dbReference>
<dbReference type="GeneID" id="30016948"/>
<accession>A0A168EFR2</accession>
<evidence type="ECO:0000313" key="6">
    <source>
        <dbReference type="Proteomes" id="UP000076744"/>
    </source>
</evidence>
<reference evidence="5 6" key="1">
    <citation type="journal article" date="2016" name="Genome Biol. Evol.">
        <title>Divergent and convergent evolution of fungal pathogenicity.</title>
        <authorList>
            <person name="Shang Y."/>
            <person name="Xiao G."/>
            <person name="Zheng P."/>
            <person name="Cen K."/>
            <person name="Zhan S."/>
            <person name="Wang C."/>
        </authorList>
    </citation>
    <scope>NUCLEOTIDE SEQUENCE [LARGE SCALE GENOMIC DNA]</scope>
    <source>
        <strain evidence="5 6">ARSEF 2679</strain>
    </source>
</reference>
<dbReference type="SMART" id="SM00088">
    <property type="entry name" value="PINT"/>
    <property type="match status" value="1"/>
</dbReference>
<dbReference type="SUPFAM" id="SSF46785">
    <property type="entry name" value="Winged helix' DNA-binding domain"/>
    <property type="match status" value="1"/>
</dbReference>
<dbReference type="InterPro" id="IPR000717">
    <property type="entry name" value="PCI_dom"/>
</dbReference>
<dbReference type="Proteomes" id="UP000076744">
    <property type="component" value="Unassembled WGS sequence"/>
</dbReference>
<dbReference type="Pfam" id="PF01399">
    <property type="entry name" value="PCI"/>
    <property type="match status" value="1"/>
</dbReference>
<keyword evidence="3" id="KW-0175">Coiled coil</keyword>
<dbReference type="GO" id="GO:0005829">
    <property type="term" value="C:cytosol"/>
    <property type="evidence" value="ECO:0007669"/>
    <property type="project" value="TreeGrafter"/>
</dbReference>
<dbReference type="PANTHER" id="PTHR10539">
    <property type="entry name" value="26S PROTEASOME NON-ATPASE REGULATORY SUBUNIT 13"/>
    <property type="match status" value="1"/>
</dbReference>
<evidence type="ECO:0000259" key="4">
    <source>
        <dbReference type="PROSITE" id="PS50250"/>
    </source>
</evidence>
<evidence type="ECO:0000256" key="3">
    <source>
        <dbReference type="SAM" id="Coils"/>
    </source>
</evidence>
<dbReference type="RefSeq" id="XP_018708713.1">
    <property type="nucleotide sequence ID" value="XM_018844263.1"/>
</dbReference>
<evidence type="ECO:0000256" key="1">
    <source>
        <dbReference type="ARBA" id="ARBA00006207"/>
    </source>
</evidence>
<protein>
    <submittedName>
        <fullName evidence="5">Proteasome component region PCI</fullName>
    </submittedName>
</protein>
<dbReference type="PANTHER" id="PTHR10539:SF0">
    <property type="entry name" value="26S PROTEASOME NON-ATPASE REGULATORY SUBUNIT 13"/>
    <property type="match status" value="1"/>
</dbReference>
<evidence type="ECO:0000256" key="2">
    <source>
        <dbReference type="ARBA" id="ARBA00022942"/>
    </source>
</evidence>
<dbReference type="Pfam" id="PF18261">
    <property type="entry name" value="Rpn9_C"/>
    <property type="match status" value="1"/>
</dbReference>
<name>A0A168EFR2_CORFA</name>